<gene>
    <name evidence="1" type="ORF">D4764_16G0000500</name>
</gene>
<sequence>MGNIIYHYGVERFGDQLRRSGEAATVPAKSRRQQEIERLVKEQRQLRKQWKKASDAEREGLQLLQGEIKTRLATLRKAENLRKLRKKKERTRTQFFKNPFKFVKDLFAPEKVEP</sequence>
<evidence type="ECO:0000313" key="1">
    <source>
        <dbReference type="EMBL" id="TWW71553.1"/>
    </source>
</evidence>
<comment type="caution">
    <text evidence="1">The sequence shown here is derived from an EMBL/GenBank/DDBJ whole genome shotgun (WGS) entry which is preliminary data.</text>
</comment>
<evidence type="ECO:0000313" key="2">
    <source>
        <dbReference type="Proteomes" id="UP000324091"/>
    </source>
</evidence>
<dbReference type="Proteomes" id="UP000324091">
    <property type="component" value="Chromosome 16"/>
</dbReference>
<proteinExistence type="predicted"/>
<reference evidence="1 2" key="1">
    <citation type="submission" date="2019-04" db="EMBL/GenBank/DDBJ databases">
        <title>Chromosome genome assembly for Takifugu flavidus.</title>
        <authorList>
            <person name="Xiao S."/>
        </authorList>
    </citation>
    <scope>NUCLEOTIDE SEQUENCE [LARGE SCALE GENOMIC DNA]</scope>
    <source>
        <strain evidence="1">HTHZ2018</strain>
        <tissue evidence="1">Muscle</tissue>
    </source>
</reference>
<dbReference type="EMBL" id="RHFK02000008">
    <property type="protein sequence ID" value="TWW71553.1"/>
    <property type="molecule type" value="Genomic_DNA"/>
</dbReference>
<keyword evidence="2" id="KW-1185">Reference proteome</keyword>
<name>A0A5C6NW80_9TELE</name>
<dbReference type="AlphaFoldDB" id="A0A5C6NW80"/>
<accession>A0A5C6NW80</accession>
<protein>
    <submittedName>
        <fullName evidence="1">Uncharacterized protein</fullName>
    </submittedName>
</protein>
<organism evidence="1 2">
    <name type="scientific">Takifugu flavidus</name>
    <name type="common">sansaifugu</name>
    <dbReference type="NCBI Taxonomy" id="433684"/>
    <lineage>
        <taxon>Eukaryota</taxon>
        <taxon>Metazoa</taxon>
        <taxon>Chordata</taxon>
        <taxon>Craniata</taxon>
        <taxon>Vertebrata</taxon>
        <taxon>Euteleostomi</taxon>
        <taxon>Actinopterygii</taxon>
        <taxon>Neopterygii</taxon>
        <taxon>Teleostei</taxon>
        <taxon>Neoteleostei</taxon>
        <taxon>Acanthomorphata</taxon>
        <taxon>Eupercaria</taxon>
        <taxon>Tetraodontiformes</taxon>
        <taxon>Tetradontoidea</taxon>
        <taxon>Tetraodontidae</taxon>
        <taxon>Takifugu</taxon>
    </lineage>
</organism>